<dbReference type="Proteomes" id="UP000244912">
    <property type="component" value="Unassembled WGS sequence"/>
</dbReference>
<dbReference type="InterPro" id="IPR006083">
    <property type="entry name" value="PRK/URK"/>
</dbReference>
<dbReference type="PANTHER" id="PTHR10285">
    <property type="entry name" value="URIDINE KINASE"/>
    <property type="match status" value="1"/>
</dbReference>
<dbReference type="SUPFAM" id="SSF52540">
    <property type="entry name" value="P-loop containing nucleoside triphosphate hydrolases"/>
    <property type="match status" value="1"/>
</dbReference>
<proteinExistence type="predicted"/>
<keyword evidence="3" id="KW-1185">Reference proteome</keyword>
<dbReference type="InterPro" id="IPR027417">
    <property type="entry name" value="P-loop_NTPase"/>
</dbReference>
<dbReference type="EMBL" id="ONZF01000014">
    <property type="protein sequence ID" value="SPJ26098.1"/>
    <property type="molecule type" value="Genomic_DNA"/>
</dbReference>
<dbReference type="RefSeq" id="WP_108895813.1">
    <property type="nucleotide sequence ID" value="NZ_ONZF01000014.1"/>
</dbReference>
<evidence type="ECO:0000259" key="1">
    <source>
        <dbReference type="Pfam" id="PF00485"/>
    </source>
</evidence>
<dbReference type="OrthoDB" id="1550976at2"/>
<dbReference type="AlphaFoldDB" id="A0A2R8C106"/>
<accession>A0A2R8C106</accession>
<dbReference type="Gene3D" id="3.40.50.300">
    <property type="entry name" value="P-loop containing nucleotide triphosphate hydrolases"/>
    <property type="match status" value="1"/>
</dbReference>
<feature type="domain" description="Phosphoribulokinase/uridine kinase" evidence="1">
    <location>
        <begin position="31"/>
        <end position="177"/>
    </location>
</feature>
<protein>
    <submittedName>
        <fullName evidence="2">Pantothenate kinase</fullName>
        <ecNumber evidence="2">2.7.1.33</ecNumber>
    </submittedName>
</protein>
<dbReference type="NCBIfam" id="NF006746">
    <property type="entry name" value="PRK09270.1-5"/>
    <property type="match status" value="1"/>
</dbReference>
<dbReference type="EC" id="2.7.1.33" evidence="2"/>
<reference evidence="2 3" key="1">
    <citation type="submission" date="2018-03" db="EMBL/GenBank/DDBJ databases">
        <authorList>
            <person name="Keele B.F."/>
        </authorList>
    </citation>
    <scope>NUCLEOTIDE SEQUENCE [LARGE SCALE GENOMIC DNA]</scope>
    <source>
        <strain evidence="2 3">CECT 8504</strain>
    </source>
</reference>
<keyword evidence="2" id="KW-0808">Transferase</keyword>
<sequence length="215" mass="23653">MAGEDLTETIDFDTLVRRLEALDTGRRRHFVAVAGAPGSGKSAVSERLVARLNAQPTAQAAILPMDGFHYDNIYLEPLGLLPRKGAPETFDVAGFESTLARLSDGSGRAVAVPVFDRSIEVARAGARVISPEIRLVIVEGNYLLLDRPYWRDLSPYFDITVFLDVPIDVLHQRLLDRWTALAPAAAVRQVDGNDLPNARLVISHSMPPDFRLPNE</sequence>
<evidence type="ECO:0000313" key="3">
    <source>
        <dbReference type="Proteomes" id="UP000244912"/>
    </source>
</evidence>
<evidence type="ECO:0000313" key="2">
    <source>
        <dbReference type="EMBL" id="SPJ26098.1"/>
    </source>
</evidence>
<keyword evidence="2" id="KW-0418">Kinase</keyword>
<gene>
    <name evidence="2" type="primary">coaA</name>
    <name evidence="2" type="ORF">PAA8504_03954</name>
</gene>
<dbReference type="GO" id="GO:0004594">
    <property type="term" value="F:pantothenate kinase activity"/>
    <property type="evidence" value="ECO:0007669"/>
    <property type="project" value="UniProtKB-EC"/>
</dbReference>
<organism evidence="2 3">
    <name type="scientific">Palleronia abyssalis</name>
    <dbReference type="NCBI Taxonomy" id="1501240"/>
    <lineage>
        <taxon>Bacteria</taxon>
        <taxon>Pseudomonadati</taxon>
        <taxon>Pseudomonadota</taxon>
        <taxon>Alphaproteobacteria</taxon>
        <taxon>Rhodobacterales</taxon>
        <taxon>Roseobacteraceae</taxon>
        <taxon>Palleronia</taxon>
    </lineage>
</organism>
<dbReference type="GO" id="GO:0005524">
    <property type="term" value="F:ATP binding"/>
    <property type="evidence" value="ECO:0007669"/>
    <property type="project" value="InterPro"/>
</dbReference>
<name>A0A2R8C106_9RHOB</name>
<dbReference type="Pfam" id="PF00485">
    <property type="entry name" value="PRK"/>
    <property type="match status" value="1"/>
</dbReference>